<dbReference type="AlphaFoldDB" id="A0A382XT28"/>
<dbReference type="InterPro" id="IPR013114">
    <property type="entry name" value="FabA_FabZ"/>
</dbReference>
<keyword evidence="5" id="KW-0441">Lipid A biosynthesis</keyword>
<protein>
    <recommendedName>
        <fullName evidence="2">3-hydroxyacyl-[acyl-carrier-protein] dehydratase</fullName>
        <ecNumber evidence="2">4.2.1.59</ecNumber>
    </recommendedName>
</protein>
<dbReference type="Pfam" id="PF07977">
    <property type="entry name" value="FabA"/>
    <property type="match status" value="1"/>
</dbReference>
<dbReference type="EMBL" id="UINC01170142">
    <property type="protein sequence ID" value="SVD74044.1"/>
    <property type="molecule type" value="Genomic_DNA"/>
</dbReference>
<dbReference type="GO" id="GO:0019171">
    <property type="term" value="F:(3R)-hydroxyacyl-[acyl-carrier-protein] dehydratase activity"/>
    <property type="evidence" value="ECO:0007669"/>
    <property type="project" value="UniProtKB-EC"/>
</dbReference>
<dbReference type="HAMAP" id="MF_00406">
    <property type="entry name" value="FabZ"/>
    <property type="match status" value="1"/>
</dbReference>
<evidence type="ECO:0000256" key="6">
    <source>
        <dbReference type="ARBA" id="ARBA00023098"/>
    </source>
</evidence>
<organism evidence="9">
    <name type="scientific">marine metagenome</name>
    <dbReference type="NCBI Taxonomy" id="408172"/>
    <lineage>
        <taxon>unclassified sequences</taxon>
        <taxon>metagenomes</taxon>
        <taxon>ecological metagenomes</taxon>
    </lineage>
</organism>
<reference evidence="9" key="1">
    <citation type="submission" date="2018-05" db="EMBL/GenBank/DDBJ databases">
        <authorList>
            <person name="Lanie J.A."/>
            <person name="Ng W.-L."/>
            <person name="Kazmierczak K.M."/>
            <person name="Andrzejewski T.M."/>
            <person name="Davidsen T.M."/>
            <person name="Wayne K.J."/>
            <person name="Tettelin H."/>
            <person name="Glass J.I."/>
            <person name="Rusch D."/>
            <person name="Podicherti R."/>
            <person name="Tsui H.-C.T."/>
            <person name="Winkler M.E."/>
        </authorList>
    </citation>
    <scope>NUCLEOTIDE SEQUENCE</scope>
</reference>
<keyword evidence="4" id="KW-0444">Lipid biosynthesis</keyword>
<evidence type="ECO:0000256" key="2">
    <source>
        <dbReference type="ARBA" id="ARBA00013167"/>
    </source>
</evidence>
<evidence type="ECO:0000256" key="8">
    <source>
        <dbReference type="ARBA" id="ARBA00025049"/>
    </source>
</evidence>
<dbReference type="CDD" id="cd01288">
    <property type="entry name" value="FabZ"/>
    <property type="match status" value="1"/>
</dbReference>
<accession>A0A382XT28</accession>
<comment type="function">
    <text evidence="8">Involved in unsaturated fatty acids biosynthesis. Catalyzes the dehydration of short chain beta-hydroxyacyl-ACPs and long chain saturated and unsaturated beta-hydroxyacyl-ACPs.</text>
</comment>
<evidence type="ECO:0000256" key="7">
    <source>
        <dbReference type="ARBA" id="ARBA00023239"/>
    </source>
</evidence>
<evidence type="ECO:0000256" key="3">
    <source>
        <dbReference type="ARBA" id="ARBA00022490"/>
    </source>
</evidence>
<gene>
    <name evidence="9" type="ORF">METZ01_LOCUS426898</name>
</gene>
<dbReference type="EC" id="4.2.1.59" evidence="2"/>
<dbReference type="NCBIfam" id="NF000582">
    <property type="entry name" value="PRK00006.1"/>
    <property type="match status" value="1"/>
</dbReference>
<dbReference type="GO" id="GO:0016020">
    <property type="term" value="C:membrane"/>
    <property type="evidence" value="ECO:0007669"/>
    <property type="project" value="GOC"/>
</dbReference>
<dbReference type="InterPro" id="IPR010084">
    <property type="entry name" value="FabZ"/>
</dbReference>
<name>A0A382XT28_9ZZZZ</name>
<keyword evidence="7" id="KW-0456">Lyase</keyword>
<dbReference type="PANTHER" id="PTHR30272:SF1">
    <property type="entry name" value="3-HYDROXYACYL-[ACYL-CARRIER-PROTEIN] DEHYDRATASE"/>
    <property type="match status" value="1"/>
</dbReference>
<dbReference type="Gene3D" id="3.10.129.10">
    <property type="entry name" value="Hotdog Thioesterase"/>
    <property type="match status" value="1"/>
</dbReference>
<keyword evidence="3" id="KW-0963">Cytoplasm</keyword>
<evidence type="ECO:0000256" key="1">
    <source>
        <dbReference type="ARBA" id="ARBA00004496"/>
    </source>
</evidence>
<dbReference type="SUPFAM" id="SSF54637">
    <property type="entry name" value="Thioesterase/thiol ester dehydrase-isomerase"/>
    <property type="match status" value="1"/>
</dbReference>
<proteinExistence type="inferred from homology"/>
<dbReference type="NCBIfam" id="TIGR01750">
    <property type="entry name" value="fabZ"/>
    <property type="match status" value="1"/>
</dbReference>
<dbReference type="GO" id="GO:0009245">
    <property type="term" value="P:lipid A biosynthetic process"/>
    <property type="evidence" value="ECO:0007669"/>
    <property type="project" value="UniProtKB-KW"/>
</dbReference>
<evidence type="ECO:0000313" key="9">
    <source>
        <dbReference type="EMBL" id="SVD74044.1"/>
    </source>
</evidence>
<dbReference type="PANTHER" id="PTHR30272">
    <property type="entry name" value="3-HYDROXYACYL-[ACYL-CARRIER-PROTEIN] DEHYDRATASE"/>
    <property type="match status" value="1"/>
</dbReference>
<keyword evidence="6" id="KW-0443">Lipid metabolism</keyword>
<sequence length="149" mass="16785">MKLEKAIGIEEIKKLIPHREPFLLIEGLENISPHESATGIKDVSLSEYYFQGHFPEKAIMPGVLIIEAMAQTAGALVMHSLGKARNNNLVYFMSIESARFRKPVFPGNRMLLPVSVKHARKETWKFKGEAFVNNELVAESIFTAMITKN</sequence>
<dbReference type="GO" id="GO:0006633">
    <property type="term" value="P:fatty acid biosynthetic process"/>
    <property type="evidence" value="ECO:0007669"/>
    <property type="project" value="InterPro"/>
</dbReference>
<dbReference type="GO" id="GO:0005737">
    <property type="term" value="C:cytoplasm"/>
    <property type="evidence" value="ECO:0007669"/>
    <property type="project" value="UniProtKB-SubCell"/>
</dbReference>
<evidence type="ECO:0000256" key="4">
    <source>
        <dbReference type="ARBA" id="ARBA00022516"/>
    </source>
</evidence>
<dbReference type="InterPro" id="IPR029069">
    <property type="entry name" value="HotDog_dom_sf"/>
</dbReference>
<evidence type="ECO:0000256" key="5">
    <source>
        <dbReference type="ARBA" id="ARBA00022556"/>
    </source>
</evidence>
<dbReference type="FunFam" id="3.10.129.10:FF:000001">
    <property type="entry name" value="3-hydroxyacyl-[acyl-carrier-protein] dehydratase FabZ"/>
    <property type="match status" value="1"/>
</dbReference>
<comment type="subcellular location">
    <subcellularLocation>
        <location evidence="1">Cytoplasm</location>
    </subcellularLocation>
</comment>